<dbReference type="AlphaFoldDB" id="A0A2P2N8X9"/>
<evidence type="ECO:0000313" key="1">
    <source>
        <dbReference type="EMBL" id="MBX38934.1"/>
    </source>
</evidence>
<dbReference type="EMBL" id="GGEC01058450">
    <property type="protein sequence ID" value="MBX38934.1"/>
    <property type="molecule type" value="Transcribed_RNA"/>
</dbReference>
<organism evidence="1">
    <name type="scientific">Rhizophora mucronata</name>
    <name type="common">Asiatic mangrove</name>
    <dbReference type="NCBI Taxonomy" id="61149"/>
    <lineage>
        <taxon>Eukaryota</taxon>
        <taxon>Viridiplantae</taxon>
        <taxon>Streptophyta</taxon>
        <taxon>Embryophyta</taxon>
        <taxon>Tracheophyta</taxon>
        <taxon>Spermatophyta</taxon>
        <taxon>Magnoliopsida</taxon>
        <taxon>eudicotyledons</taxon>
        <taxon>Gunneridae</taxon>
        <taxon>Pentapetalae</taxon>
        <taxon>rosids</taxon>
        <taxon>fabids</taxon>
        <taxon>Malpighiales</taxon>
        <taxon>Rhizophoraceae</taxon>
        <taxon>Rhizophora</taxon>
    </lineage>
</organism>
<sequence>MQLGSESLMSFYGPISFHVIGACGRVISNMTWAFATRGGHGSVLKGQVPVNLANRLYKQNFI</sequence>
<protein>
    <submittedName>
        <fullName evidence="1">Uncharacterized protein</fullName>
    </submittedName>
</protein>
<accession>A0A2P2N8X9</accession>
<reference evidence="1" key="1">
    <citation type="submission" date="2018-02" db="EMBL/GenBank/DDBJ databases">
        <title>Rhizophora mucronata_Transcriptome.</title>
        <authorList>
            <person name="Meera S.P."/>
            <person name="Sreeshan A."/>
            <person name="Augustine A."/>
        </authorList>
    </citation>
    <scope>NUCLEOTIDE SEQUENCE</scope>
    <source>
        <tissue evidence="1">Leaf</tissue>
    </source>
</reference>
<name>A0A2P2N8X9_RHIMU</name>
<proteinExistence type="predicted"/>